<feature type="region of interest" description="Disordered" evidence="1">
    <location>
        <begin position="82"/>
        <end position="103"/>
    </location>
</feature>
<evidence type="ECO:0000256" key="1">
    <source>
        <dbReference type="SAM" id="MobiDB-lite"/>
    </source>
</evidence>
<protein>
    <submittedName>
        <fullName evidence="2">Uncharacterized protein</fullName>
    </submittedName>
</protein>
<reference evidence="2" key="1">
    <citation type="submission" date="2020-10" db="EMBL/GenBank/DDBJ databases">
        <title>Taxonomic study of unclassified bacteria belonging to the class Ktedonobacteria.</title>
        <authorList>
            <person name="Yabe S."/>
            <person name="Wang C.M."/>
            <person name="Zheng Y."/>
            <person name="Sakai Y."/>
            <person name="Cavaletti L."/>
            <person name="Monciardini P."/>
            <person name="Donadio S."/>
        </authorList>
    </citation>
    <scope>NUCLEOTIDE SEQUENCE</scope>
    <source>
        <strain evidence="2">ID150040</strain>
    </source>
</reference>
<gene>
    <name evidence="2" type="ORF">KSF_066380</name>
</gene>
<organism evidence="2 3">
    <name type="scientific">Reticulibacter mediterranei</name>
    <dbReference type="NCBI Taxonomy" id="2778369"/>
    <lineage>
        <taxon>Bacteria</taxon>
        <taxon>Bacillati</taxon>
        <taxon>Chloroflexota</taxon>
        <taxon>Ktedonobacteria</taxon>
        <taxon>Ktedonobacterales</taxon>
        <taxon>Reticulibacteraceae</taxon>
        <taxon>Reticulibacter</taxon>
    </lineage>
</organism>
<evidence type="ECO:0000313" key="2">
    <source>
        <dbReference type="EMBL" id="GHO96590.1"/>
    </source>
</evidence>
<comment type="caution">
    <text evidence="2">The sequence shown here is derived from an EMBL/GenBank/DDBJ whole genome shotgun (WGS) entry which is preliminary data.</text>
</comment>
<name>A0A8J3IQD7_9CHLR</name>
<dbReference type="AlphaFoldDB" id="A0A8J3IQD7"/>
<evidence type="ECO:0000313" key="3">
    <source>
        <dbReference type="Proteomes" id="UP000597444"/>
    </source>
</evidence>
<proteinExistence type="predicted"/>
<dbReference type="Proteomes" id="UP000597444">
    <property type="component" value="Unassembled WGS sequence"/>
</dbReference>
<feature type="compositionally biased region" description="Basic and acidic residues" evidence="1">
    <location>
        <begin position="94"/>
        <end position="103"/>
    </location>
</feature>
<accession>A0A8J3IQD7</accession>
<dbReference type="EMBL" id="BNJK01000001">
    <property type="protein sequence ID" value="GHO96590.1"/>
    <property type="molecule type" value="Genomic_DNA"/>
</dbReference>
<keyword evidence="3" id="KW-1185">Reference proteome</keyword>
<sequence>MRDREAFQKSVKAYLKTGKSSLTELSLELNYTREHLSRILHGQANMTAESVQHTVKALVTLGCLHRRDQARRLLQLMDIPDFPAEDWNANPLSRLDDSSTSHS</sequence>